<keyword evidence="1" id="KW-1133">Transmembrane helix</keyword>
<sequence length="119" mass="13449">MYFNVAFAVVLLSLLIQEEPCMDGRRMRVLLRPCRQRVGGLRDFGADRAGDLPGDRWVENASLYFNVAFAVVLLSLLIQGGTLPWMARRMRVLLPPMVTPNRRGPLGIQAENDFEMGEQ</sequence>
<evidence type="ECO:0000256" key="1">
    <source>
        <dbReference type="SAM" id="Phobius"/>
    </source>
</evidence>
<reference evidence="2 3" key="1">
    <citation type="submission" date="2016-06" db="EMBL/GenBank/DDBJ databases">
        <title>Genome sequence of halotolerant plant growth promoting strain of Halomonas elongata HEK1 isolated from salterns of Rann of Kutch, Gujarat, India.</title>
        <authorList>
            <person name="Gaba S."/>
            <person name="Singh R.N."/>
            <person name="Abrol S."/>
            <person name="Kaushik R."/>
            <person name="Saxena A.K."/>
        </authorList>
    </citation>
    <scope>NUCLEOTIDE SEQUENCE [LARGE SCALE GENOMIC DNA]</scope>
    <source>
        <strain evidence="2 3">HEK1</strain>
    </source>
</reference>
<name>A0A1B8P216_HALEL</name>
<evidence type="ECO:0000313" key="2">
    <source>
        <dbReference type="EMBL" id="OBX36311.1"/>
    </source>
</evidence>
<evidence type="ECO:0000313" key="3">
    <source>
        <dbReference type="Proteomes" id="UP000092504"/>
    </source>
</evidence>
<dbReference type="Proteomes" id="UP000092504">
    <property type="component" value="Unassembled WGS sequence"/>
</dbReference>
<comment type="caution">
    <text evidence="2">The sequence shown here is derived from an EMBL/GenBank/DDBJ whole genome shotgun (WGS) entry which is preliminary data.</text>
</comment>
<keyword evidence="1" id="KW-0812">Transmembrane</keyword>
<protein>
    <submittedName>
        <fullName evidence="2">K(+)/H(+) antiporter NhaP2</fullName>
    </submittedName>
</protein>
<dbReference type="EMBL" id="MAJD01000001">
    <property type="protein sequence ID" value="OBX36311.1"/>
    <property type="molecule type" value="Genomic_DNA"/>
</dbReference>
<feature type="transmembrane region" description="Helical" evidence="1">
    <location>
        <begin position="63"/>
        <end position="87"/>
    </location>
</feature>
<gene>
    <name evidence="2" type="primary">cvrA</name>
    <name evidence="2" type="ORF">A8U91_00652</name>
</gene>
<organism evidence="2 3">
    <name type="scientific">Halomonas elongata</name>
    <dbReference type="NCBI Taxonomy" id="2746"/>
    <lineage>
        <taxon>Bacteria</taxon>
        <taxon>Pseudomonadati</taxon>
        <taxon>Pseudomonadota</taxon>
        <taxon>Gammaproteobacteria</taxon>
        <taxon>Oceanospirillales</taxon>
        <taxon>Halomonadaceae</taxon>
        <taxon>Halomonas</taxon>
    </lineage>
</organism>
<dbReference type="PATRIC" id="fig|2746.7.peg.671"/>
<keyword evidence="1" id="KW-0472">Membrane</keyword>
<proteinExistence type="predicted"/>
<accession>A0A1B8P216</accession>
<dbReference type="AlphaFoldDB" id="A0A1B8P216"/>